<organism evidence="9 10">
    <name type="scientific">Cinchona calisaya</name>
    <dbReference type="NCBI Taxonomy" id="153742"/>
    <lineage>
        <taxon>Eukaryota</taxon>
        <taxon>Viridiplantae</taxon>
        <taxon>Streptophyta</taxon>
        <taxon>Embryophyta</taxon>
        <taxon>Tracheophyta</taxon>
        <taxon>Spermatophyta</taxon>
        <taxon>Magnoliopsida</taxon>
        <taxon>eudicotyledons</taxon>
        <taxon>Gunneridae</taxon>
        <taxon>Pentapetalae</taxon>
        <taxon>asterids</taxon>
        <taxon>lamiids</taxon>
        <taxon>Gentianales</taxon>
        <taxon>Rubiaceae</taxon>
        <taxon>Cinchonoideae</taxon>
        <taxon>Cinchoneae</taxon>
        <taxon>Cinchona</taxon>
    </lineage>
</organism>
<dbReference type="InterPro" id="IPR045262">
    <property type="entry name" value="STP/PLT_plant"/>
</dbReference>
<evidence type="ECO:0000256" key="5">
    <source>
        <dbReference type="ARBA" id="ARBA00022989"/>
    </source>
</evidence>
<keyword evidence="5 8" id="KW-1133">Transmembrane helix</keyword>
<evidence type="ECO:0008006" key="11">
    <source>
        <dbReference type="Google" id="ProtNLM"/>
    </source>
</evidence>
<dbReference type="EMBL" id="JBJUIK010000014">
    <property type="protein sequence ID" value="KAL3504447.1"/>
    <property type="molecule type" value="Genomic_DNA"/>
</dbReference>
<gene>
    <name evidence="9" type="ORF">ACH5RR_034288</name>
</gene>
<sequence>MWLALWLNSQLGQIPVPIIGLILCDACGVAPQPGAFVVVAGLILVIPIMCSELAPEEAKQKLRILFGYQVSGSLLVFLVNLVASYFLDWAWRLPFEILGVLALFLLVISSLVDETPKYLVERGKLDVAENVVLFALFLKYVDAYVNLTKVVAIITAGTIAVNYASFNRLTNPHGWISTSIEGPSGALADVWMNCLNLFMMFIMNEVAVNLLCALQYWIFICTVFFIAITVLFICLFVPETTFGRKHNMVRLVWSRRWLWRIPERSSPNLGVDMSIVAVWFKESTVL</sequence>
<reference evidence="9 10" key="1">
    <citation type="submission" date="2024-11" db="EMBL/GenBank/DDBJ databases">
        <title>A near-complete genome assembly of Cinchona calisaya.</title>
        <authorList>
            <person name="Lian D.C."/>
            <person name="Zhao X.W."/>
            <person name="Wei L."/>
        </authorList>
    </citation>
    <scope>NUCLEOTIDE SEQUENCE [LARGE SCALE GENOMIC DNA]</scope>
    <source>
        <tissue evidence="9">Nenye</tissue>
    </source>
</reference>
<feature type="transmembrane region" description="Helical" evidence="8">
    <location>
        <begin position="216"/>
        <end position="238"/>
    </location>
</feature>
<keyword evidence="6 8" id="KW-0472">Membrane</keyword>
<feature type="transmembrane region" description="Helical" evidence="8">
    <location>
        <begin position="66"/>
        <end position="87"/>
    </location>
</feature>
<dbReference type="AlphaFoldDB" id="A0ABD2YAG1"/>
<evidence type="ECO:0000256" key="2">
    <source>
        <dbReference type="ARBA" id="ARBA00010992"/>
    </source>
</evidence>
<comment type="similarity">
    <text evidence="7">Belongs to the major facilitator superfamily. Phosphate:H(+) symporter (TC 2.A.1.9) family.</text>
</comment>
<dbReference type="Gene3D" id="1.20.1250.20">
    <property type="entry name" value="MFS general substrate transporter like domains"/>
    <property type="match status" value="1"/>
</dbReference>
<proteinExistence type="inferred from homology"/>
<evidence type="ECO:0000256" key="8">
    <source>
        <dbReference type="SAM" id="Phobius"/>
    </source>
</evidence>
<comment type="similarity">
    <text evidence="2">Belongs to the major facilitator superfamily. Sugar transporter (TC 2.A.1.1) family.</text>
</comment>
<dbReference type="InterPro" id="IPR005828">
    <property type="entry name" value="MFS_sugar_transport-like"/>
</dbReference>
<feature type="transmembrane region" description="Helical" evidence="8">
    <location>
        <begin position="35"/>
        <end position="54"/>
    </location>
</feature>
<keyword evidence="10" id="KW-1185">Reference proteome</keyword>
<evidence type="ECO:0000256" key="3">
    <source>
        <dbReference type="ARBA" id="ARBA00022448"/>
    </source>
</evidence>
<evidence type="ECO:0000256" key="6">
    <source>
        <dbReference type="ARBA" id="ARBA00023136"/>
    </source>
</evidence>
<evidence type="ECO:0000313" key="9">
    <source>
        <dbReference type="EMBL" id="KAL3504447.1"/>
    </source>
</evidence>
<feature type="transmembrane region" description="Helical" evidence="8">
    <location>
        <begin position="93"/>
        <end position="112"/>
    </location>
</feature>
<evidence type="ECO:0000256" key="4">
    <source>
        <dbReference type="ARBA" id="ARBA00022692"/>
    </source>
</evidence>
<dbReference type="InterPro" id="IPR036259">
    <property type="entry name" value="MFS_trans_sf"/>
</dbReference>
<feature type="transmembrane region" description="Helical" evidence="8">
    <location>
        <begin position="147"/>
        <end position="166"/>
    </location>
</feature>
<dbReference type="SUPFAM" id="SSF103473">
    <property type="entry name" value="MFS general substrate transporter"/>
    <property type="match status" value="1"/>
</dbReference>
<evidence type="ECO:0000256" key="7">
    <source>
        <dbReference type="ARBA" id="ARBA00044504"/>
    </source>
</evidence>
<dbReference type="GO" id="GO:0016020">
    <property type="term" value="C:membrane"/>
    <property type="evidence" value="ECO:0007669"/>
    <property type="project" value="UniProtKB-SubCell"/>
</dbReference>
<name>A0ABD2YAG1_9GENT</name>
<keyword evidence="3" id="KW-0813">Transport</keyword>
<evidence type="ECO:0000313" key="10">
    <source>
        <dbReference type="Proteomes" id="UP001630127"/>
    </source>
</evidence>
<accession>A0ABD2YAG1</accession>
<evidence type="ECO:0000256" key="1">
    <source>
        <dbReference type="ARBA" id="ARBA00004370"/>
    </source>
</evidence>
<keyword evidence="4 8" id="KW-0812">Transmembrane</keyword>
<comment type="caution">
    <text evidence="9">The sequence shown here is derived from an EMBL/GenBank/DDBJ whole genome shotgun (WGS) entry which is preliminary data.</text>
</comment>
<dbReference type="Pfam" id="PF00083">
    <property type="entry name" value="Sugar_tr"/>
    <property type="match status" value="1"/>
</dbReference>
<dbReference type="Proteomes" id="UP001630127">
    <property type="component" value="Unassembled WGS sequence"/>
</dbReference>
<dbReference type="PANTHER" id="PTHR23500:SF357">
    <property type="entry name" value="IP12678P"/>
    <property type="match status" value="1"/>
</dbReference>
<protein>
    <recommendedName>
        <fullName evidence="11">Major facilitator superfamily (MFS) profile domain-containing protein</fullName>
    </recommendedName>
</protein>
<comment type="subcellular location">
    <subcellularLocation>
        <location evidence="1">Membrane</location>
    </subcellularLocation>
</comment>
<dbReference type="PANTHER" id="PTHR23500">
    <property type="entry name" value="SOLUTE CARRIER FAMILY 2, FACILITATED GLUCOSE TRANSPORTER"/>
    <property type="match status" value="1"/>
</dbReference>